<proteinExistence type="predicted"/>
<dbReference type="Proteomes" id="UP000192223">
    <property type="component" value="Unplaced"/>
</dbReference>
<organism evidence="11 12">
    <name type="scientific">Agrilus planipennis</name>
    <name type="common">Emerald ash borer</name>
    <name type="synonym">Agrilus marcopoli</name>
    <dbReference type="NCBI Taxonomy" id="224129"/>
    <lineage>
        <taxon>Eukaryota</taxon>
        <taxon>Metazoa</taxon>
        <taxon>Ecdysozoa</taxon>
        <taxon>Arthropoda</taxon>
        <taxon>Hexapoda</taxon>
        <taxon>Insecta</taxon>
        <taxon>Pterygota</taxon>
        <taxon>Neoptera</taxon>
        <taxon>Endopterygota</taxon>
        <taxon>Coleoptera</taxon>
        <taxon>Polyphaga</taxon>
        <taxon>Elateriformia</taxon>
        <taxon>Buprestoidea</taxon>
        <taxon>Buprestidae</taxon>
        <taxon>Agrilinae</taxon>
        <taxon>Agrilus</taxon>
    </lineage>
</organism>
<feature type="transmembrane region" description="Helical" evidence="9">
    <location>
        <begin position="28"/>
        <end position="47"/>
    </location>
</feature>
<sequence length="469" mass="53039">MHEDMTINIFFPPKNIEPKDQNQKWTQIVIVLTGCIPIAQTGALHAWPSPSILKLMSNESDIPMTFEETSYFAIIHPITIMIFCPLSGFLLNIIGRKRHIILVSVPQFTTWLMIGFAANSLMLHASRVLAGIGDALIYISLPVYIAEITEKRLRGSLGSAFMISFLVGQITMNAIGYYFTIHTAAFVMSSFSITHLIIFGWMPQSPYWLIEKNRLEEAKRELQILRWRSNVDEEFDEIEQAVKRQMAEKSSYKDIFVSKSNRKAFLIATLTRLTQQYSGIKAYFTYMQYIFQEAGGDIPSHVSTILCTTLTTIGTFIASRFIDKFGRKPLFTISAYGCTITLFCQAVYLYVSDYVDTSPVSWFPLAIMLAYIALYAVGCCIIPTLLLSELFSASIKSKAVLLQIMIFAFALMTATKIFQVLADNFGLFVPFLFFALSAACFTIAVSFIFIETKNKTLEEIQQELMRTTS</sequence>
<name>A0A1W4WGE1_AGRPL</name>
<dbReference type="Gene3D" id="1.20.1250.20">
    <property type="entry name" value="MFS general substrate transporter like domains"/>
    <property type="match status" value="1"/>
</dbReference>
<keyword evidence="6 9" id="KW-1133">Transmembrane helix</keyword>
<keyword evidence="4" id="KW-0762">Sugar transport</keyword>
<dbReference type="InterPro" id="IPR036259">
    <property type="entry name" value="MFS_trans_sf"/>
</dbReference>
<feature type="transmembrane region" description="Helical" evidence="9">
    <location>
        <begin position="363"/>
        <end position="387"/>
    </location>
</feature>
<keyword evidence="8" id="KW-0325">Glycoprotein</keyword>
<dbReference type="PANTHER" id="PTHR48021:SF46">
    <property type="entry name" value="MAJOR FACILITATOR SUPERFAMILY (MFS) PROFILE DOMAIN-CONTAINING PROTEIN"/>
    <property type="match status" value="1"/>
</dbReference>
<keyword evidence="7 9" id="KW-0472">Membrane</keyword>
<dbReference type="PANTHER" id="PTHR48021">
    <property type="match status" value="1"/>
</dbReference>
<keyword evidence="3" id="KW-1003">Cell membrane</keyword>
<dbReference type="OrthoDB" id="6133115at2759"/>
<dbReference type="Pfam" id="PF00083">
    <property type="entry name" value="Sugar_tr"/>
    <property type="match status" value="1"/>
</dbReference>
<dbReference type="GeneID" id="108733003"/>
<evidence type="ECO:0000259" key="10">
    <source>
        <dbReference type="PROSITE" id="PS50850"/>
    </source>
</evidence>
<dbReference type="PROSITE" id="PS00216">
    <property type="entry name" value="SUGAR_TRANSPORT_1"/>
    <property type="match status" value="1"/>
</dbReference>
<feature type="transmembrane region" description="Helical" evidence="9">
    <location>
        <begin position="71"/>
        <end position="93"/>
    </location>
</feature>
<keyword evidence="5 9" id="KW-0812">Transmembrane</keyword>
<dbReference type="RefSeq" id="XP_018319527.1">
    <property type="nucleotide sequence ID" value="XM_018464025.2"/>
</dbReference>
<evidence type="ECO:0000256" key="9">
    <source>
        <dbReference type="SAM" id="Phobius"/>
    </source>
</evidence>
<comment type="subcellular location">
    <subcellularLocation>
        <location evidence="1">Cell membrane</location>
        <topology evidence="1">Multi-pass membrane protein</topology>
    </subcellularLocation>
</comment>
<dbReference type="InterPro" id="IPR050549">
    <property type="entry name" value="MFS_Trehalose_Transporter"/>
</dbReference>
<dbReference type="InterPro" id="IPR003663">
    <property type="entry name" value="Sugar/inositol_transpt"/>
</dbReference>
<feature type="transmembrane region" description="Helical" evidence="9">
    <location>
        <begin position="427"/>
        <end position="450"/>
    </location>
</feature>
<protein>
    <submittedName>
        <fullName evidence="12">Facilitated trehalose transporter Tret1-like</fullName>
    </submittedName>
</protein>
<evidence type="ECO:0000256" key="7">
    <source>
        <dbReference type="ARBA" id="ARBA00023136"/>
    </source>
</evidence>
<reference evidence="12" key="1">
    <citation type="submission" date="2025-08" db="UniProtKB">
        <authorList>
            <consortium name="RefSeq"/>
        </authorList>
    </citation>
    <scope>IDENTIFICATION</scope>
    <source>
        <tissue evidence="12">Entire body</tissue>
    </source>
</reference>
<dbReference type="GO" id="GO:0005886">
    <property type="term" value="C:plasma membrane"/>
    <property type="evidence" value="ECO:0007669"/>
    <property type="project" value="UniProtKB-SubCell"/>
</dbReference>
<feature type="transmembrane region" description="Helical" evidence="9">
    <location>
        <begin position="185"/>
        <end position="210"/>
    </location>
</feature>
<dbReference type="PROSITE" id="PS50850">
    <property type="entry name" value="MFS"/>
    <property type="match status" value="1"/>
</dbReference>
<feature type="transmembrane region" description="Helical" evidence="9">
    <location>
        <begin position="399"/>
        <end position="421"/>
    </location>
</feature>
<evidence type="ECO:0000256" key="5">
    <source>
        <dbReference type="ARBA" id="ARBA00022692"/>
    </source>
</evidence>
<dbReference type="KEGG" id="apln:108733003"/>
<gene>
    <name evidence="12" type="primary">LOC108733003</name>
</gene>
<dbReference type="GO" id="GO:0022857">
    <property type="term" value="F:transmembrane transporter activity"/>
    <property type="evidence" value="ECO:0007669"/>
    <property type="project" value="InterPro"/>
</dbReference>
<evidence type="ECO:0000256" key="1">
    <source>
        <dbReference type="ARBA" id="ARBA00004651"/>
    </source>
</evidence>
<feature type="transmembrane region" description="Helical" evidence="9">
    <location>
        <begin position="330"/>
        <end position="351"/>
    </location>
</feature>
<evidence type="ECO:0000313" key="11">
    <source>
        <dbReference type="Proteomes" id="UP000192223"/>
    </source>
</evidence>
<dbReference type="PRINTS" id="PR00171">
    <property type="entry name" value="SUGRTRNSPORT"/>
</dbReference>
<evidence type="ECO:0000256" key="2">
    <source>
        <dbReference type="ARBA" id="ARBA00022448"/>
    </source>
</evidence>
<evidence type="ECO:0000313" key="12">
    <source>
        <dbReference type="RefSeq" id="XP_018319527.1"/>
    </source>
</evidence>
<evidence type="ECO:0000256" key="8">
    <source>
        <dbReference type="ARBA" id="ARBA00023180"/>
    </source>
</evidence>
<dbReference type="InterPro" id="IPR020846">
    <property type="entry name" value="MFS_dom"/>
</dbReference>
<dbReference type="InterPro" id="IPR005828">
    <property type="entry name" value="MFS_sugar_transport-like"/>
</dbReference>
<feature type="domain" description="Major facilitator superfamily (MFS) profile" evidence="10">
    <location>
        <begin position="26"/>
        <end position="453"/>
    </location>
</feature>
<dbReference type="AlphaFoldDB" id="A0A1W4WGE1"/>
<dbReference type="SUPFAM" id="SSF103473">
    <property type="entry name" value="MFS general substrate transporter"/>
    <property type="match status" value="1"/>
</dbReference>
<keyword evidence="11" id="KW-1185">Reference proteome</keyword>
<dbReference type="FunFam" id="1.20.1250.20:FF:000218">
    <property type="entry name" value="facilitated trehalose transporter Tret1"/>
    <property type="match status" value="1"/>
</dbReference>
<evidence type="ECO:0000256" key="3">
    <source>
        <dbReference type="ARBA" id="ARBA00022475"/>
    </source>
</evidence>
<feature type="transmembrane region" description="Helical" evidence="9">
    <location>
        <begin position="157"/>
        <end position="179"/>
    </location>
</feature>
<feature type="transmembrane region" description="Helical" evidence="9">
    <location>
        <begin position="128"/>
        <end position="145"/>
    </location>
</feature>
<evidence type="ECO:0000256" key="4">
    <source>
        <dbReference type="ARBA" id="ARBA00022597"/>
    </source>
</evidence>
<accession>A0A1W4WGE1</accession>
<keyword evidence="2" id="KW-0813">Transport</keyword>
<feature type="transmembrane region" description="Helical" evidence="9">
    <location>
        <begin position="100"/>
        <end position="122"/>
    </location>
</feature>
<dbReference type="InterPro" id="IPR005829">
    <property type="entry name" value="Sugar_transporter_CS"/>
</dbReference>
<dbReference type="InParanoid" id="A0A1W4WGE1"/>
<evidence type="ECO:0000256" key="6">
    <source>
        <dbReference type="ARBA" id="ARBA00022989"/>
    </source>
</evidence>
<dbReference type="STRING" id="224129.A0A1W4WGE1"/>